<name>A0ABM4WM80_COFAR</name>
<gene>
    <name evidence="3" type="primary">LOC140035527</name>
</gene>
<accession>A0ABM4WM80</accession>
<reference evidence="3" key="1">
    <citation type="submission" date="2025-08" db="UniProtKB">
        <authorList>
            <consortium name="RefSeq"/>
        </authorList>
    </citation>
    <scope>IDENTIFICATION</scope>
    <source>
        <tissue evidence="3">Leaves</tissue>
    </source>
</reference>
<evidence type="ECO:0000313" key="3">
    <source>
        <dbReference type="RefSeq" id="XP_071932894.1"/>
    </source>
</evidence>
<dbReference type="RefSeq" id="XP_071932894.1">
    <property type="nucleotide sequence ID" value="XM_072076793.1"/>
</dbReference>
<evidence type="ECO:0000259" key="1">
    <source>
        <dbReference type="Pfam" id="PF13966"/>
    </source>
</evidence>
<dbReference type="Proteomes" id="UP001652660">
    <property type="component" value="Chromosome 2c"/>
</dbReference>
<dbReference type="Pfam" id="PF13966">
    <property type="entry name" value="zf-RVT"/>
    <property type="match status" value="1"/>
</dbReference>
<protein>
    <recommendedName>
        <fullName evidence="1">Reverse transcriptase zinc-binding domain-containing protein</fullName>
    </recommendedName>
</protein>
<organism evidence="2 3">
    <name type="scientific">Coffea arabica</name>
    <name type="common">Arabian coffee</name>
    <dbReference type="NCBI Taxonomy" id="13443"/>
    <lineage>
        <taxon>Eukaryota</taxon>
        <taxon>Viridiplantae</taxon>
        <taxon>Streptophyta</taxon>
        <taxon>Embryophyta</taxon>
        <taxon>Tracheophyta</taxon>
        <taxon>Spermatophyta</taxon>
        <taxon>Magnoliopsida</taxon>
        <taxon>eudicotyledons</taxon>
        <taxon>Gunneridae</taxon>
        <taxon>Pentapetalae</taxon>
        <taxon>asterids</taxon>
        <taxon>lamiids</taxon>
        <taxon>Gentianales</taxon>
        <taxon>Rubiaceae</taxon>
        <taxon>Ixoroideae</taxon>
        <taxon>Gardenieae complex</taxon>
        <taxon>Bertiereae - Coffeeae clade</taxon>
        <taxon>Coffeeae</taxon>
        <taxon>Coffea</taxon>
    </lineage>
</organism>
<feature type="domain" description="Reverse transcriptase zinc-binding" evidence="1">
    <location>
        <begin position="187"/>
        <end position="228"/>
    </location>
</feature>
<evidence type="ECO:0000313" key="2">
    <source>
        <dbReference type="Proteomes" id="UP001652660"/>
    </source>
</evidence>
<keyword evidence="2" id="KW-1185">Reference proteome</keyword>
<dbReference type="GeneID" id="140035527"/>
<proteinExistence type="predicted"/>
<sequence length="368" mass="42297">MAEVFNAMEREWRPILTKPNLLIGKVLRARYFLKDSILTCKTHKNASWIWQGLLGARSLIDKGVIRRIGNGRSTTIWDHRRIRGYSSGKPTSPRPLRSDLKMVHELLSLQRWNKNTIFKSFNQSNAEKILNIPLSLMGREDSDYWQHNAGAMYTVSSSYKLLMTENSNAEKEKSDAAGPSITEGSALPVRAAIYRKTRLGDPMCRICVEEQETVEHLLLKCQHTQEVWKTAPIQWHGAVDQQGDFKHWWIRISEARKRPRGMEHIELTASVFWQVWKERNKKEFENKSSCSPARTIGKAHEEWLEQEEIMNTKASLSTGETTSNQEEHHQGHVEEGSIILDVATTSQYSQVSLGIRITARMHPNIRIA</sequence>
<dbReference type="InterPro" id="IPR026960">
    <property type="entry name" value="RVT-Znf"/>
</dbReference>